<dbReference type="InterPro" id="IPR017911">
    <property type="entry name" value="MacB-like_ATP-bd"/>
</dbReference>
<dbReference type="PANTHER" id="PTHR24220:SF86">
    <property type="entry name" value="ABC TRANSPORTER ABCH.1"/>
    <property type="match status" value="1"/>
</dbReference>
<proteinExistence type="predicted"/>
<dbReference type="GO" id="GO:0005886">
    <property type="term" value="C:plasma membrane"/>
    <property type="evidence" value="ECO:0007669"/>
    <property type="project" value="TreeGrafter"/>
</dbReference>
<dbReference type="SMART" id="SM00382">
    <property type="entry name" value="AAA"/>
    <property type="match status" value="1"/>
</dbReference>
<reference evidence="5" key="1">
    <citation type="journal article" date="2020" name="mSystems">
        <title>Genome- and Community-Level Interaction Insights into Carbon Utilization and Element Cycling Functions of Hydrothermarchaeota in Hydrothermal Sediment.</title>
        <authorList>
            <person name="Zhou Z."/>
            <person name="Liu Y."/>
            <person name="Xu W."/>
            <person name="Pan J."/>
            <person name="Luo Z.H."/>
            <person name="Li M."/>
        </authorList>
    </citation>
    <scope>NUCLEOTIDE SEQUENCE [LARGE SCALE GENOMIC DNA]</scope>
    <source>
        <strain evidence="5">SpSt-642</strain>
    </source>
</reference>
<dbReference type="PROSITE" id="PS00211">
    <property type="entry name" value="ABC_TRANSPORTER_1"/>
    <property type="match status" value="1"/>
</dbReference>
<dbReference type="GO" id="GO:0022857">
    <property type="term" value="F:transmembrane transporter activity"/>
    <property type="evidence" value="ECO:0007669"/>
    <property type="project" value="TreeGrafter"/>
</dbReference>
<gene>
    <name evidence="5" type="ORF">ENU14_00605</name>
</gene>
<dbReference type="PROSITE" id="PS50893">
    <property type="entry name" value="ABC_TRANSPORTER_2"/>
    <property type="match status" value="1"/>
</dbReference>
<evidence type="ECO:0000256" key="3">
    <source>
        <dbReference type="ARBA" id="ARBA00022840"/>
    </source>
</evidence>
<evidence type="ECO:0000259" key="4">
    <source>
        <dbReference type="PROSITE" id="PS50893"/>
    </source>
</evidence>
<comment type="caution">
    <text evidence="5">The sequence shown here is derived from an EMBL/GenBank/DDBJ whole genome shotgun (WGS) entry which is preliminary data.</text>
</comment>
<dbReference type="GO" id="GO:0098796">
    <property type="term" value="C:membrane protein complex"/>
    <property type="evidence" value="ECO:0007669"/>
    <property type="project" value="UniProtKB-ARBA"/>
</dbReference>
<dbReference type="InterPro" id="IPR003593">
    <property type="entry name" value="AAA+_ATPase"/>
</dbReference>
<protein>
    <submittedName>
        <fullName evidence="5">ABC transporter ATP-binding protein</fullName>
    </submittedName>
</protein>
<evidence type="ECO:0000256" key="1">
    <source>
        <dbReference type="ARBA" id="ARBA00022448"/>
    </source>
</evidence>
<dbReference type="SUPFAM" id="SSF52540">
    <property type="entry name" value="P-loop containing nucleoside triphosphate hydrolases"/>
    <property type="match status" value="1"/>
</dbReference>
<dbReference type="EMBL" id="DTBJ01000008">
    <property type="protein sequence ID" value="HGM58082.1"/>
    <property type="molecule type" value="Genomic_DNA"/>
</dbReference>
<dbReference type="PANTHER" id="PTHR24220">
    <property type="entry name" value="IMPORT ATP-BINDING PROTEIN"/>
    <property type="match status" value="1"/>
</dbReference>
<dbReference type="GO" id="GO:0005524">
    <property type="term" value="F:ATP binding"/>
    <property type="evidence" value="ECO:0007669"/>
    <property type="project" value="UniProtKB-KW"/>
</dbReference>
<evidence type="ECO:0000313" key="5">
    <source>
        <dbReference type="EMBL" id="HGM58082.1"/>
    </source>
</evidence>
<dbReference type="Gene3D" id="3.40.50.300">
    <property type="entry name" value="P-loop containing nucleotide triphosphate hydrolases"/>
    <property type="match status" value="1"/>
</dbReference>
<keyword evidence="3 5" id="KW-0067">ATP-binding</keyword>
<keyword evidence="1" id="KW-0813">Transport</keyword>
<sequence>MNILVDLINPSRIKPSGFYTKGVSIIADELVKIYRIGKNISVPALRGISFKIGSGEAVSIMGPSGSGKTTLLNIIGGIDKPTSGSIIVENIKVSELDETMLEKYRLCCVGYVFQAFNLIPVLSSIENVELPMIALNVPRDIRIKRANWLLEQVGLIDRIHHKPYELSGGQQQRVAIAIALANDPPLILADEPTAELDTENALNIINLLTKLSTDYGKTVIVSTHDPRMAIRTQRIIRLEDGRAIGEYKPSELISSEIRYSDITSLIKTRLASMEKEIEELVDRFRKGFINHEEFHQKYVKLKNYIEVLKEMLYSSGY</sequence>
<dbReference type="InterPro" id="IPR003439">
    <property type="entry name" value="ABC_transporter-like_ATP-bd"/>
</dbReference>
<dbReference type="GO" id="GO:0016887">
    <property type="term" value="F:ATP hydrolysis activity"/>
    <property type="evidence" value="ECO:0007669"/>
    <property type="project" value="InterPro"/>
</dbReference>
<keyword evidence="2" id="KW-0547">Nucleotide-binding</keyword>
<dbReference type="InterPro" id="IPR015854">
    <property type="entry name" value="ABC_transpr_LolD-like"/>
</dbReference>
<name>A0A7C4D6U8_STAMA</name>
<dbReference type="CDD" id="cd03255">
    <property type="entry name" value="ABC_MJ0796_LolCDE_FtsE"/>
    <property type="match status" value="1"/>
</dbReference>
<dbReference type="InterPro" id="IPR027417">
    <property type="entry name" value="P-loop_NTPase"/>
</dbReference>
<organism evidence="5">
    <name type="scientific">Staphylothermus marinus</name>
    <dbReference type="NCBI Taxonomy" id="2280"/>
    <lineage>
        <taxon>Archaea</taxon>
        <taxon>Thermoproteota</taxon>
        <taxon>Thermoprotei</taxon>
        <taxon>Desulfurococcales</taxon>
        <taxon>Desulfurococcaceae</taxon>
        <taxon>Staphylothermus</taxon>
    </lineage>
</organism>
<dbReference type="FunFam" id="3.40.50.300:FF:000032">
    <property type="entry name" value="Export ABC transporter ATP-binding protein"/>
    <property type="match status" value="1"/>
</dbReference>
<feature type="domain" description="ABC transporter" evidence="4">
    <location>
        <begin position="25"/>
        <end position="265"/>
    </location>
</feature>
<accession>A0A7C4D6U8</accession>
<evidence type="ECO:0000256" key="2">
    <source>
        <dbReference type="ARBA" id="ARBA00022741"/>
    </source>
</evidence>
<dbReference type="AlphaFoldDB" id="A0A7C4D6U8"/>
<dbReference type="Pfam" id="PF00005">
    <property type="entry name" value="ABC_tran"/>
    <property type="match status" value="1"/>
</dbReference>
<dbReference type="InterPro" id="IPR017871">
    <property type="entry name" value="ABC_transporter-like_CS"/>
</dbReference>